<dbReference type="EMBL" id="WHWC01000005">
    <property type="protein sequence ID" value="KAG8382756.1"/>
    <property type="molecule type" value="Genomic_DNA"/>
</dbReference>
<dbReference type="SMART" id="SM01037">
    <property type="entry name" value="Bet_v_1"/>
    <property type="match status" value="1"/>
</dbReference>
<dbReference type="SUPFAM" id="SSF55961">
    <property type="entry name" value="Bet v1-like"/>
    <property type="match status" value="2"/>
</dbReference>
<dbReference type="GO" id="GO:0006952">
    <property type="term" value="P:defense response"/>
    <property type="evidence" value="ECO:0007669"/>
    <property type="project" value="InterPro"/>
</dbReference>
<name>A0AAV6XQ96_9LAMI</name>
<comment type="caution">
    <text evidence="2">The sequence shown here is derived from an EMBL/GenBank/DDBJ whole genome shotgun (WGS) entry which is preliminary data.</text>
</comment>
<dbReference type="AlphaFoldDB" id="A0AAV6XQ96"/>
<evidence type="ECO:0000259" key="1">
    <source>
        <dbReference type="SMART" id="SM01037"/>
    </source>
</evidence>
<reference evidence="2" key="1">
    <citation type="submission" date="2019-10" db="EMBL/GenBank/DDBJ databases">
        <authorList>
            <person name="Zhang R."/>
            <person name="Pan Y."/>
            <person name="Wang J."/>
            <person name="Ma R."/>
            <person name="Yu S."/>
        </authorList>
    </citation>
    <scope>NUCLEOTIDE SEQUENCE</scope>
    <source>
        <strain evidence="2">LA-IB0</strain>
        <tissue evidence="2">Leaf</tissue>
    </source>
</reference>
<dbReference type="InterPro" id="IPR023393">
    <property type="entry name" value="START-like_dom_sf"/>
</dbReference>
<dbReference type="Proteomes" id="UP000826271">
    <property type="component" value="Unassembled WGS sequence"/>
</dbReference>
<protein>
    <recommendedName>
        <fullName evidence="1">Bet v I/Major latex protein domain-containing protein</fullName>
    </recommendedName>
</protein>
<sequence>MELNGKLVSTTSIKSDGDVFYKLIKEPHLISNICPDTIQSVDLLSGHWGAVGSVVVWTCVLDGEKMVAKEMIESIDENMKSITYKVLDGDLLKMYKTFKFIINVDKNGEDNLVTWTLEYEKMTEDVPDPCRLMDASVDGEKNVSKEFIQSKEEKKKSLTYKEFEGDLTKVYKTFKFIINVDKNGEDNLVTWTLEYEKKNEDVPNPCYSWMFVLVS</sequence>
<organism evidence="2 3">
    <name type="scientific">Buddleja alternifolia</name>
    <dbReference type="NCBI Taxonomy" id="168488"/>
    <lineage>
        <taxon>Eukaryota</taxon>
        <taxon>Viridiplantae</taxon>
        <taxon>Streptophyta</taxon>
        <taxon>Embryophyta</taxon>
        <taxon>Tracheophyta</taxon>
        <taxon>Spermatophyta</taxon>
        <taxon>Magnoliopsida</taxon>
        <taxon>eudicotyledons</taxon>
        <taxon>Gunneridae</taxon>
        <taxon>Pentapetalae</taxon>
        <taxon>asterids</taxon>
        <taxon>lamiids</taxon>
        <taxon>Lamiales</taxon>
        <taxon>Scrophulariaceae</taxon>
        <taxon>Buddlejeae</taxon>
        <taxon>Buddleja</taxon>
    </lineage>
</organism>
<dbReference type="CDD" id="cd07816">
    <property type="entry name" value="Bet_v1-like"/>
    <property type="match status" value="1"/>
</dbReference>
<dbReference type="InterPro" id="IPR051761">
    <property type="entry name" value="MLP-like_ligand-binding"/>
</dbReference>
<keyword evidence="3" id="KW-1185">Reference proteome</keyword>
<dbReference type="PANTHER" id="PTHR31907">
    <property type="entry name" value="MLP-LIKE PROTEIN 423"/>
    <property type="match status" value="1"/>
</dbReference>
<dbReference type="Gene3D" id="3.30.530.20">
    <property type="match status" value="2"/>
</dbReference>
<gene>
    <name evidence="2" type="ORF">BUALT_Bualt05G0110400</name>
</gene>
<accession>A0AAV6XQ96</accession>
<evidence type="ECO:0000313" key="3">
    <source>
        <dbReference type="Proteomes" id="UP000826271"/>
    </source>
</evidence>
<feature type="domain" description="Bet v I/Major latex protein" evidence="1">
    <location>
        <begin position="2"/>
        <end position="146"/>
    </location>
</feature>
<proteinExistence type="predicted"/>
<dbReference type="Pfam" id="PF00407">
    <property type="entry name" value="Bet_v_1"/>
    <property type="match status" value="1"/>
</dbReference>
<dbReference type="InterPro" id="IPR000916">
    <property type="entry name" value="Bet_v_I/MLP"/>
</dbReference>
<evidence type="ECO:0000313" key="2">
    <source>
        <dbReference type="EMBL" id="KAG8382756.1"/>
    </source>
</evidence>